<comment type="caution">
    <text evidence="1">The sequence shown here is derived from an EMBL/GenBank/DDBJ whole genome shotgun (WGS) entry which is preliminary data.</text>
</comment>
<gene>
    <name evidence="1" type="ORF">BIV23_34325</name>
</gene>
<dbReference type="RefSeq" id="WP_071374797.1">
    <property type="nucleotide sequence ID" value="NZ_MLYO01000064.1"/>
</dbReference>
<reference evidence="1 2" key="1">
    <citation type="submission" date="2016-10" db="EMBL/GenBank/DDBJ databases">
        <title>Genome sequence of Streptomyces sp. MUSC 1.</title>
        <authorList>
            <person name="Lee L.-H."/>
            <person name="Ser H.-L."/>
            <person name="Law J.W.-F."/>
        </authorList>
    </citation>
    <scope>NUCLEOTIDE SEQUENCE [LARGE SCALE GENOMIC DNA]</scope>
    <source>
        <strain evidence="1 2">MUSC 1</strain>
    </source>
</reference>
<sequence length="61" mass="6704">MTRTERHAAGNLHGTITFQLDSSDGDGFLDGLIDGCSDLLDDFLRRISQLESDYSRAMVGL</sequence>
<keyword evidence="2" id="KW-1185">Reference proteome</keyword>
<proteinExistence type="predicted"/>
<dbReference type="EMBL" id="MLYO01000064">
    <property type="protein sequence ID" value="OIJ95567.1"/>
    <property type="molecule type" value="Genomic_DNA"/>
</dbReference>
<dbReference type="Proteomes" id="UP000179642">
    <property type="component" value="Unassembled WGS sequence"/>
</dbReference>
<organism evidence="1 2">
    <name type="scientific">Streptomyces monashensis</name>
    <dbReference type="NCBI Taxonomy" id="1678012"/>
    <lineage>
        <taxon>Bacteria</taxon>
        <taxon>Bacillati</taxon>
        <taxon>Actinomycetota</taxon>
        <taxon>Actinomycetes</taxon>
        <taxon>Kitasatosporales</taxon>
        <taxon>Streptomycetaceae</taxon>
        <taxon>Streptomyces</taxon>
    </lineage>
</organism>
<dbReference type="AlphaFoldDB" id="A0A1S2PP22"/>
<protein>
    <submittedName>
        <fullName evidence="1">Uncharacterized protein</fullName>
    </submittedName>
</protein>
<accession>A0A1S2PP22</accession>
<evidence type="ECO:0000313" key="1">
    <source>
        <dbReference type="EMBL" id="OIJ95567.1"/>
    </source>
</evidence>
<evidence type="ECO:0000313" key="2">
    <source>
        <dbReference type="Proteomes" id="UP000179642"/>
    </source>
</evidence>
<name>A0A1S2PP22_9ACTN</name>